<dbReference type="Proteomes" id="UP000562723">
    <property type="component" value="Unassembled WGS sequence"/>
</dbReference>
<accession>A0AAJ3KUQ4</accession>
<dbReference type="AlphaFoldDB" id="A0AAJ3KUQ4"/>
<evidence type="ECO:0000256" key="1">
    <source>
        <dbReference type="SAM" id="Phobius"/>
    </source>
</evidence>
<organism evidence="3 4">
    <name type="scientific">Pseudomonas brassicacearum</name>
    <dbReference type="NCBI Taxonomy" id="930166"/>
    <lineage>
        <taxon>Bacteria</taxon>
        <taxon>Pseudomonadati</taxon>
        <taxon>Pseudomonadota</taxon>
        <taxon>Gammaproteobacteria</taxon>
        <taxon>Pseudomonadales</taxon>
        <taxon>Pseudomonadaceae</taxon>
        <taxon>Pseudomonas</taxon>
    </lineage>
</organism>
<proteinExistence type="predicted"/>
<feature type="signal peptide" evidence="2">
    <location>
        <begin position="1"/>
        <end position="27"/>
    </location>
</feature>
<keyword evidence="2" id="KW-0732">Signal</keyword>
<evidence type="ECO:0000313" key="4">
    <source>
        <dbReference type="Proteomes" id="UP000562723"/>
    </source>
</evidence>
<sequence>MKNALKHSIVKPAVAIGLLFGATASQAAIDVSPVISALGDAGTTVATVGAAALGVVVVVKVFRYIRSAF</sequence>
<protein>
    <submittedName>
        <fullName evidence="3">Uncharacterized protein</fullName>
    </submittedName>
</protein>
<comment type="caution">
    <text evidence="3">The sequence shown here is derived from an EMBL/GenBank/DDBJ whole genome shotgun (WGS) entry which is preliminary data.</text>
</comment>
<dbReference type="SUPFAM" id="SSF57987">
    <property type="entry name" value="Inovirus (filamentous phage) major coat protein"/>
    <property type="match status" value="1"/>
</dbReference>
<evidence type="ECO:0000313" key="3">
    <source>
        <dbReference type="EMBL" id="NUT79850.1"/>
    </source>
</evidence>
<dbReference type="EMBL" id="JABFMS010000003">
    <property type="protein sequence ID" value="NUT79850.1"/>
    <property type="molecule type" value="Genomic_DNA"/>
</dbReference>
<keyword evidence="1" id="KW-1133">Transmembrane helix</keyword>
<feature type="transmembrane region" description="Helical" evidence="1">
    <location>
        <begin position="43"/>
        <end position="62"/>
    </location>
</feature>
<gene>
    <name evidence="3" type="ORF">HNO85_02720</name>
</gene>
<feature type="chain" id="PRO_5042560810" evidence="2">
    <location>
        <begin position="28"/>
        <end position="69"/>
    </location>
</feature>
<evidence type="ECO:0000256" key="2">
    <source>
        <dbReference type="SAM" id="SignalP"/>
    </source>
</evidence>
<keyword evidence="1" id="KW-0472">Membrane</keyword>
<dbReference type="RefSeq" id="WP_175359765.1">
    <property type="nucleotide sequence ID" value="NZ_JABFMS010000003.1"/>
</dbReference>
<keyword evidence="1" id="KW-0812">Transmembrane</keyword>
<dbReference type="Pfam" id="PF05356">
    <property type="entry name" value="Phage_Coat_B"/>
    <property type="match status" value="1"/>
</dbReference>
<name>A0AAJ3KUQ4_9PSED</name>
<dbReference type="InterPro" id="IPR008020">
    <property type="entry name" value="G8P"/>
</dbReference>
<reference evidence="3 4" key="1">
    <citation type="journal article" date="2020" name="Front. Plant Sci.">
        <title>Isolation of Rhizosphere Bacteria That Improve Quality and Water Stress Tolerance in Greenhouse Ornamentals.</title>
        <authorList>
            <person name="Nordstedt N.P."/>
            <person name="Jones M.L."/>
        </authorList>
    </citation>
    <scope>NUCLEOTIDE SEQUENCE [LARGE SCALE GENOMIC DNA]</scope>
    <source>
        <strain evidence="3 4">C2F7</strain>
    </source>
</reference>